<evidence type="ECO:0000313" key="2">
    <source>
        <dbReference type="Proteomes" id="UP001279734"/>
    </source>
</evidence>
<comment type="caution">
    <text evidence="1">The sequence shown here is derived from an EMBL/GenBank/DDBJ whole genome shotgun (WGS) entry which is preliminary data.</text>
</comment>
<proteinExistence type="predicted"/>
<sequence>MFLHHASKKRGEPELRVRQRSGACLTSVRPAAELGNTSWALADIKDQQCQLQDSSYVLAKTQSCQNDGPDYAGQGVSLDGERVGLETDLTIPMQPSIEVGPEAPFMIEDDQENFYDPTLDTFRMLLEANDTQIYLESLNPEGRQTAKVLAGAESGSLIGLRVANLVAIEDCGALYGDCGVGAVLLVNSLTDHIGFCELGAFLPVNKLTSNPAAQSSKIYASVESGFESWCSVLGLGAVRWSGAILRQGDSLS</sequence>
<name>A0AAD3ST26_NEPGR</name>
<gene>
    <name evidence="1" type="ORF">Nepgr_019201</name>
</gene>
<evidence type="ECO:0000313" key="1">
    <source>
        <dbReference type="EMBL" id="GMH17360.1"/>
    </source>
</evidence>
<keyword evidence="2" id="KW-1185">Reference proteome</keyword>
<dbReference type="EMBL" id="BSYO01000017">
    <property type="protein sequence ID" value="GMH17360.1"/>
    <property type="molecule type" value="Genomic_DNA"/>
</dbReference>
<organism evidence="1 2">
    <name type="scientific">Nepenthes gracilis</name>
    <name type="common">Slender pitcher plant</name>
    <dbReference type="NCBI Taxonomy" id="150966"/>
    <lineage>
        <taxon>Eukaryota</taxon>
        <taxon>Viridiplantae</taxon>
        <taxon>Streptophyta</taxon>
        <taxon>Embryophyta</taxon>
        <taxon>Tracheophyta</taxon>
        <taxon>Spermatophyta</taxon>
        <taxon>Magnoliopsida</taxon>
        <taxon>eudicotyledons</taxon>
        <taxon>Gunneridae</taxon>
        <taxon>Pentapetalae</taxon>
        <taxon>Caryophyllales</taxon>
        <taxon>Nepenthaceae</taxon>
        <taxon>Nepenthes</taxon>
    </lineage>
</organism>
<reference evidence="1" key="1">
    <citation type="submission" date="2023-05" db="EMBL/GenBank/DDBJ databases">
        <title>Nepenthes gracilis genome sequencing.</title>
        <authorList>
            <person name="Fukushima K."/>
        </authorList>
    </citation>
    <scope>NUCLEOTIDE SEQUENCE</scope>
    <source>
        <strain evidence="1">SING2019-196</strain>
    </source>
</reference>
<accession>A0AAD3ST26</accession>
<dbReference type="Proteomes" id="UP001279734">
    <property type="component" value="Unassembled WGS sequence"/>
</dbReference>
<dbReference type="AlphaFoldDB" id="A0AAD3ST26"/>
<protein>
    <submittedName>
        <fullName evidence="1">Uncharacterized protein</fullName>
    </submittedName>
</protein>